<feature type="region of interest" description="Disordered" evidence="1">
    <location>
        <begin position="91"/>
        <end position="212"/>
    </location>
</feature>
<dbReference type="AlphaFoldDB" id="G2QLA7"/>
<feature type="compositionally biased region" description="Basic and acidic residues" evidence="1">
    <location>
        <begin position="192"/>
        <end position="212"/>
    </location>
</feature>
<evidence type="ECO:0000313" key="2">
    <source>
        <dbReference type="EMBL" id="AEO60739.1"/>
    </source>
</evidence>
<evidence type="ECO:0000256" key="1">
    <source>
        <dbReference type="SAM" id="MobiDB-lite"/>
    </source>
</evidence>
<keyword evidence="3" id="KW-1185">Reference proteome</keyword>
<dbReference type="RefSeq" id="XP_003665984.1">
    <property type="nucleotide sequence ID" value="XM_003665936.1"/>
</dbReference>
<sequence>MMSTVLSNIPLKNSLVWSSPEKGSRACDDNTACQSILHEQDNFPLPSLSADSETRTLMAKEGTYNCLHLAAPRWYYDPRLYQIRYWNESTSRREESSELNRPTPSVWRPHPPPPEQDVQRGEPEARQQQARHDGGEGGAEQGRQQPDAGVDGARAVDHLETLRDGDDCGHEGEARNTSHRVSETSFLFIVPKDNHERTSVRDLTHPASCRRE</sequence>
<dbReference type="Proteomes" id="UP000007322">
    <property type="component" value="Chromosome 6"/>
</dbReference>
<name>G2QLA7_THET4</name>
<dbReference type="HOGENOM" id="CLU_1300443_0_0_1"/>
<dbReference type="InParanoid" id="G2QLA7"/>
<dbReference type="EMBL" id="CP003007">
    <property type="protein sequence ID" value="AEO60739.1"/>
    <property type="molecule type" value="Genomic_DNA"/>
</dbReference>
<protein>
    <submittedName>
        <fullName evidence="2">Uncharacterized protein</fullName>
    </submittedName>
</protein>
<dbReference type="KEGG" id="mtm:MYCTH_2112769"/>
<gene>
    <name evidence="2" type="ORF">MYCTH_2112769</name>
</gene>
<organism evidence="2 3">
    <name type="scientific">Thermothelomyces thermophilus (strain ATCC 42464 / BCRC 31852 / DSM 1799)</name>
    <name type="common">Sporotrichum thermophile</name>
    <dbReference type="NCBI Taxonomy" id="573729"/>
    <lineage>
        <taxon>Eukaryota</taxon>
        <taxon>Fungi</taxon>
        <taxon>Dikarya</taxon>
        <taxon>Ascomycota</taxon>
        <taxon>Pezizomycotina</taxon>
        <taxon>Sordariomycetes</taxon>
        <taxon>Sordariomycetidae</taxon>
        <taxon>Sordariales</taxon>
        <taxon>Chaetomiaceae</taxon>
        <taxon>Thermothelomyces</taxon>
    </lineage>
</organism>
<proteinExistence type="predicted"/>
<feature type="compositionally biased region" description="Basic and acidic residues" evidence="1">
    <location>
        <begin position="154"/>
        <end position="182"/>
    </location>
</feature>
<evidence type="ECO:0000313" key="3">
    <source>
        <dbReference type="Proteomes" id="UP000007322"/>
    </source>
</evidence>
<dbReference type="GeneID" id="11513965"/>
<dbReference type="VEuPathDB" id="FungiDB:MYCTH_2112769"/>
<feature type="compositionally biased region" description="Basic and acidic residues" evidence="1">
    <location>
        <begin position="117"/>
        <end position="135"/>
    </location>
</feature>
<reference evidence="2 3" key="1">
    <citation type="journal article" date="2011" name="Nat. Biotechnol.">
        <title>Comparative genomic analysis of the thermophilic biomass-degrading fungi Myceliophthora thermophila and Thielavia terrestris.</title>
        <authorList>
            <person name="Berka R.M."/>
            <person name="Grigoriev I.V."/>
            <person name="Otillar R."/>
            <person name="Salamov A."/>
            <person name="Grimwood J."/>
            <person name="Reid I."/>
            <person name="Ishmael N."/>
            <person name="John T."/>
            <person name="Darmond C."/>
            <person name="Moisan M.-C."/>
            <person name="Henrissat B."/>
            <person name="Coutinho P.M."/>
            <person name="Lombard V."/>
            <person name="Natvig D.O."/>
            <person name="Lindquist E."/>
            <person name="Schmutz J."/>
            <person name="Lucas S."/>
            <person name="Harris P."/>
            <person name="Powlowski J."/>
            <person name="Bellemare A."/>
            <person name="Taylor D."/>
            <person name="Butler G."/>
            <person name="de Vries R.P."/>
            <person name="Allijn I.E."/>
            <person name="van den Brink J."/>
            <person name="Ushinsky S."/>
            <person name="Storms R."/>
            <person name="Powell A.J."/>
            <person name="Paulsen I.T."/>
            <person name="Elbourne L.D.H."/>
            <person name="Baker S.E."/>
            <person name="Magnuson J."/>
            <person name="LaBoissiere S."/>
            <person name="Clutterbuck A.J."/>
            <person name="Martinez D."/>
            <person name="Wogulis M."/>
            <person name="de Leon A.L."/>
            <person name="Rey M.W."/>
            <person name="Tsang A."/>
        </authorList>
    </citation>
    <scope>NUCLEOTIDE SEQUENCE [LARGE SCALE GENOMIC DNA]</scope>
    <source>
        <strain evidence="3">ATCC 42464 / BCRC 31852 / DSM 1799</strain>
    </source>
</reference>
<accession>G2QLA7</accession>